<feature type="domain" description="BPL/LPL catalytic" evidence="4">
    <location>
        <begin position="5"/>
        <end position="189"/>
    </location>
</feature>
<evidence type="ECO:0000256" key="1">
    <source>
        <dbReference type="ARBA" id="ARBA00022598"/>
    </source>
</evidence>
<dbReference type="Gene3D" id="3.30.930.10">
    <property type="entry name" value="Bira Bifunctional Protein, Domain 2"/>
    <property type="match status" value="1"/>
</dbReference>
<reference evidence="5 6" key="1">
    <citation type="submission" date="2017-12" db="EMBL/GenBank/DDBJ databases">
        <title>Sequencing the genomes of 1000 Actinobacteria strains.</title>
        <authorList>
            <person name="Klenk H.-P."/>
        </authorList>
    </citation>
    <scope>NUCLEOTIDE SEQUENCE [LARGE SCALE GENOMIC DNA]</scope>
    <source>
        <strain evidence="5 6">DSM 12806</strain>
    </source>
</reference>
<dbReference type="InterPro" id="IPR045864">
    <property type="entry name" value="aa-tRNA-synth_II/BPL/LPL"/>
</dbReference>
<dbReference type="NCBIfam" id="TIGR00121">
    <property type="entry name" value="birA_ligase"/>
    <property type="match status" value="1"/>
</dbReference>
<dbReference type="Pfam" id="PF03099">
    <property type="entry name" value="BPL_LplA_LipB"/>
    <property type="match status" value="1"/>
</dbReference>
<gene>
    <name evidence="5" type="ORF">ATL31_2085</name>
</gene>
<protein>
    <recommendedName>
        <fullName evidence="3">biotin--[biotin carboxyl-carrier protein] ligase</fullName>
        <ecNumber evidence="3">6.3.4.15</ecNumber>
    </recommendedName>
</protein>
<dbReference type="InterPro" id="IPR004143">
    <property type="entry name" value="BPL_LPL_catalytic"/>
</dbReference>
<keyword evidence="2" id="KW-0092">Biotin</keyword>
<dbReference type="Gene3D" id="2.30.30.100">
    <property type="match status" value="1"/>
</dbReference>
<dbReference type="PANTHER" id="PTHR12835">
    <property type="entry name" value="BIOTIN PROTEIN LIGASE"/>
    <property type="match status" value="1"/>
</dbReference>
<dbReference type="SUPFAM" id="SSF55681">
    <property type="entry name" value="Class II aaRS and biotin synthetases"/>
    <property type="match status" value="1"/>
</dbReference>
<evidence type="ECO:0000256" key="3">
    <source>
        <dbReference type="ARBA" id="ARBA00024227"/>
    </source>
</evidence>
<organism evidence="5 6">
    <name type="scientific">Phycicoccus duodecadis</name>
    <dbReference type="NCBI Taxonomy" id="173053"/>
    <lineage>
        <taxon>Bacteria</taxon>
        <taxon>Bacillati</taxon>
        <taxon>Actinomycetota</taxon>
        <taxon>Actinomycetes</taxon>
        <taxon>Micrococcales</taxon>
        <taxon>Intrasporangiaceae</taxon>
        <taxon>Phycicoccus</taxon>
    </lineage>
</organism>
<accession>A0A2N3YK61</accession>
<sequence length="255" mass="26607">MPRPESPRPLDAFSVTPGEPWLPVEVHERLGSTNDTLREAPEPWRVVVAEVQENGRGRLGRVWTTTPGTALAVSVCVPVPASGASWVPLFVGLAVARAVADVGGPATALKWPNDVLVPADGDRKLAGVLCEWTARGVVAGVGVNVDTARADLPLDTATSLRAAGHPGVDRAVLLTRYLVRLAEVLRADTGPAGPSAEAYRDACATVGRDVEVHEPGGTVRQGRATGVDATGRLTVRTDAGPVRVSAGDVVHVRAR</sequence>
<keyword evidence="1 5" id="KW-0436">Ligase</keyword>
<dbReference type="InterPro" id="IPR004408">
    <property type="entry name" value="Biotin_CoA_COase_ligase"/>
</dbReference>
<dbReference type="PROSITE" id="PS51733">
    <property type="entry name" value="BPL_LPL_CATALYTIC"/>
    <property type="match status" value="1"/>
</dbReference>
<name>A0A2N3YK61_9MICO</name>
<evidence type="ECO:0000313" key="5">
    <source>
        <dbReference type="EMBL" id="PKW27247.1"/>
    </source>
</evidence>
<dbReference type="InterPro" id="IPR003142">
    <property type="entry name" value="BPL_C"/>
</dbReference>
<dbReference type="CDD" id="cd16442">
    <property type="entry name" value="BPL"/>
    <property type="match status" value="1"/>
</dbReference>
<dbReference type="EMBL" id="PJNE01000001">
    <property type="protein sequence ID" value="PKW27247.1"/>
    <property type="molecule type" value="Genomic_DNA"/>
</dbReference>
<dbReference type="PANTHER" id="PTHR12835:SF5">
    <property type="entry name" value="BIOTIN--PROTEIN LIGASE"/>
    <property type="match status" value="1"/>
</dbReference>
<dbReference type="Pfam" id="PF02237">
    <property type="entry name" value="BPL_C"/>
    <property type="match status" value="1"/>
</dbReference>
<proteinExistence type="predicted"/>
<keyword evidence="6" id="KW-1185">Reference proteome</keyword>
<dbReference type="GO" id="GO:0005737">
    <property type="term" value="C:cytoplasm"/>
    <property type="evidence" value="ECO:0007669"/>
    <property type="project" value="TreeGrafter"/>
</dbReference>
<dbReference type="GO" id="GO:0004077">
    <property type="term" value="F:biotin--[biotin carboxyl-carrier protein] ligase activity"/>
    <property type="evidence" value="ECO:0007669"/>
    <property type="project" value="UniProtKB-EC"/>
</dbReference>
<dbReference type="Proteomes" id="UP000233781">
    <property type="component" value="Unassembled WGS sequence"/>
</dbReference>
<dbReference type="EC" id="6.3.4.15" evidence="3"/>
<dbReference type="AlphaFoldDB" id="A0A2N3YK61"/>
<dbReference type="OrthoDB" id="9807064at2"/>
<dbReference type="RefSeq" id="WP_101395699.1">
    <property type="nucleotide sequence ID" value="NZ_PJNE01000001.1"/>
</dbReference>
<comment type="caution">
    <text evidence="5">The sequence shown here is derived from an EMBL/GenBank/DDBJ whole genome shotgun (WGS) entry which is preliminary data.</text>
</comment>
<evidence type="ECO:0000259" key="4">
    <source>
        <dbReference type="PROSITE" id="PS51733"/>
    </source>
</evidence>
<evidence type="ECO:0000313" key="6">
    <source>
        <dbReference type="Proteomes" id="UP000233781"/>
    </source>
</evidence>
<evidence type="ECO:0000256" key="2">
    <source>
        <dbReference type="ARBA" id="ARBA00023267"/>
    </source>
</evidence>